<sequence length="315" mass="34551">MKKILLIVVATLIYTINYAQSNLIVFTEDGEAFKMTVDGSLAQNLNESKAVYDGIKADFVQVKITFQKTVLGEIKKGFMIEPNKEITAIVKKNKKGAYVIRPMSIVDIEKAPERNYIPAPVVEDISAPKNQDIVLNTGEITTTTTTIESQKISSETGTTNSGESLNMNVNINLNNIGVGVTQSVSGTTTTSTTTTTTTTNAINPTYTATEEMEEEFEVVCAPMTTNDFASAKKSIGSKSFAEDKMTLAKQVLRANCVSTDQVVEIMNLFNFEDNKVEFAKAAFDKTTDKGNYYKVNDAFTYSSSINELNEFLEGK</sequence>
<dbReference type="AlphaFoldDB" id="A0A6N9NKJ5"/>
<reference evidence="2 3" key="1">
    <citation type="submission" date="2019-12" db="EMBL/GenBank/DDBJ databases">
        <authorList>
            <person name="Zhao J."/>
        </authorList>
    </citation>
    <scope>NUCLEOTIDE SEQUENCE [LARGE SCALE GENOMIC DNA]</scope>
    <source>
        <strain evidence="2 3">S-15</strain>
    </source>
</reference>
<comment type="caution">
    <text evidence="2">The sequence shown here is derived from an EMBL/GenBank/DDBJ whole genome shotgun (WGS) entry which is preliminary data.</text>
</comment>
<dbReference type="Pfam" id="PF14771">
    <property type="entry name" value="DUF4476"/>
    <property type="match status" value="1"/>
</dbReference>
<accession>A0A6N9NKJ5</accession>
<name>A0A6N9NKJ5_9FLAO</name>
<feature type="domain" description="DUF4476" evidence="1">
    <location>
        <begin position="223"/>
        <end position="312"/>
    </location>
</feature>
<evidence type="ECO:0000259" key="1">
    <source>
        <dbReference type="Pfam" id="PF14771"/>
    </source>
</evidence>
<gene>
    <name evidence="2" type="ORF">GQN54_13935</name>
</gene>
<dbReference type="RefSeq" id="WP_160634183.1">
    <property type="nucleotide sequence ID" value="NZ_WWNE01000014.1"/>
</dbReference>
<protein>
    <submittedName>
        <fullName evidence="2">DUF4476 domain-containing protein</fullName>
    </submittedName>
</protein>
<keyword evidence="3" id="KW-1185">Reference proteome</keyword>
<evidence type="ECO:0000313" key="2">
    <source>
        <dbReference type="EMBL" id="NBG67226.1"/>
    </source>
</evidence>
<organism evidence="2 3">
    <name type="scientific">Acidiluteibacter ferrifornacis</name>
    <dbReference type="NCBI Taxonomy" id="2692424"/>
    <lineage>
        <taxon>Bacteria</taxon>
        <taxon>Pseudomonadati</taxon>
        <taxon>Bacteroidota</taxon>
        <taxon>Flavobacteriia</taxon>
        <taxon>Flavobacteriales</taxon>
        <taxon>Cryomorphaceae</taxon>
        <taxon>Acidiluteibacter</taxon>
    </lineage>
</organism>
<dbReference type="EMBL" id="WWNE01000014">
    <property type="protein sequence ID" value="NBG67226.1"/>
    <property type="molecule type" value="Genomic_DNA"/>
</dbReference>
<dbReference type="InterPro" id="IPR028011">
    <property type="entry name" value="DUF4476"/>
</dbReference>
<dbReference type="Proteomes" id="UP000470771">
    <property type="component" value="Unassembled WGS sequence"/>
</dbReference>
<evidence type="ECO:0000313" key="3">
    <source>
        <dbReference type="Proteomes" id="UP000470771"/>
    </source>
</evidence>
<proteinExistence type="predicted"/>